<keyword evidence="7" id="KW-0560">Oxidoreductase</keyword>
<dbReference type="InterPro" id="IPR036188">
    <property type="entry name" value="FAD/NAD-bd_sf"/>
</dbReference>
<evidence type="ECO:0000256" key="5">
    <source>
        <dbReference type="ARBA" id="ARBA00022643"/>
    </source>
</evidence>
<feature type="domain" description="FAD/NAD(P)-binding" evidence="11">
    <location>
        <begin position="387"/>
        <end position="668"/>
    </location>
</feature>
<comment type="cofactor">
    <cofactor evidence="2">
        <name>[4Fe-4S] cluster</name>
        <dbReference type="ChEBI" id="CHEBI:49883"/>
    </cofactor>
</comment>
<evidence type="ECO:0000256" key="2">
    <source>
        <dbReference type="ARBA" id="ARBA00001966"/>
    </source>
</evidence>
<gene>
    <name evidence="12" type="ORF">Naga_100084g20</name>
</gene>
<dbReference type="CDD" id="cd02930">
    <property type="entry name" value="DCR_FMN"/>
    <property type="match status" value="1"/>
</dbReference>
<dbReference type="PRINTS" id="PR00368">
    <property type="entry name" value="FADPNR"/>
</dbReference>
<keyword evidence="5" id="KW-0288">FMN</keyword>
<evidence type="ECO:0000256" key="8">
    <source>
        <dbReference type="ARBA" id="ARBA00023004"/>
    </source>
</evidence>
<evidence type="ECO:0000256" key="3">
    <source>
        <dbReference type="ARBA" id="ARBA00011048"/>
    </source>
</evidence>
<sequence>MAQQFAHVFQPLKLKSGATLRNRIVMGSMHVGLEDGGVIGGGLHKLGAFYAERAKHQVGLIVTGGIAPNRQGKLSPFAAKLTNPLEVRAHRDVTSAVHNAHPEAKIAMQILHAGRYAYHPFLVGPSAIKAPIGMYSPRALTEAEVERTIQDYAHCASRAREAGYDGVEIMGSEGYLINQFLVEHTNKRTGAWGGPYENRMRFPVEIVKAVRAAVGEDFIIIFRLSMLDLIPAGSAWEEVVTLAQALEAAGATIINTGIGWHEARIPTIATCVPRAGYAWVTKKLKETGVLGVPLCTTNRINMPATAERVLADGNADLVSMARPFLADPAILSKAAEGRVEEINTCIACNQACLDHTFKGQRASCLVNPRAGYETELHLLPVSPGSKMRVAVVGAGPAGLACATAAAERGHAVTLFEKADEIGGQFNMAKVIPGKEEFHETIRYFSHRLKLLQVDVRLNSPATAEDLAAEGFDRVVMATGVLPRPVKIPGCEHPKVLSYVDVLRGRKEVGKRVAIIGAGGIGFDVAEYLLHDPSLPPASVNVGKFLKEWRIDGDNKERGGLLEKEAHDPAFREIYLLQRKKGKMGGGLGKTTGWIHRVSLKKGGVHMVTGVEYLKIDDEGLHLKLKSSGETKVLNVDTIVTCAGQEPLRELQAPLTAAGLGVFRIGGAEMAAELDAKRAIDQGTRLAACLEKAKPGEVFSAPVSWEAKVMSKLGFMK</sequence>
<evidence type="ECO:0000256" key="1">
    <source>
        <dbReference type="ARBA" id="ARBA00001917"/>
    </source>
</evidence>
<dbReference type="GO" id="GO:0016491">
    <property type="term" value="F:oxidoreductase activity"/>
    <property type="evidence" value="ECO:0007669"/>
    <property type="project" value="UniProtKB-KW"/>
</dbReference>
<dbReference type="GO" id="GO:0046872">
    <property type="term" value="F:metal ion binding"/>
    <property type="evidence" value="ECO:0007669"/>
    <property type="project" value="UniProtKB-KW"/>
</dbReference>
<dbReference type="EMBL" id="AZIL01000612">
    <property type="protein sequence ID" value="EWM26559.1"/>
    <property type="molecule type" value="Genomic_DNA"/>
</dbReference>
<dbReference type="Gene3D" id="3.40.50.720">
    <property type="entry name" value="NAD(P)-binding Rossmann-like Domain"/>
    <property type="match status" value="1"/>
</dbReference>
<dbReference type="GO" id="GO:0010181">
    <property type="term" value="F:FMN binding"/>
    <property type="evidence" value="ECO:0007669"/>
    <property type="project" value="InterPro"/>
</dbReference>
<comment type="similarity">
    <text evidence="3">In the N-terminal section; belongs to the NADH:flavin oxidoreductase/NADH oxidase family.</text>
</comment>
<dbReference type="GO" id="GO:0051536">
    <property type="term" value="F:iron-sulfur cluster binding"/>
    <property type="evidence" value="ECO:0007669"/>
    <property type="project" value="UniProtKB-KW"/>
</dbReference>
<name>W7U1Q4_9STRA</name>
<dbReference type="Gene3D" id="3.20.20.70">
    <property type="entry name" value="Aldolase class I"/>
    <property type="match status" value="1"/>
</dbReference>
<comment type="cofactor">
    <cofactor evidence="1">
        <name>FMN</name>
        <dbReference type="ChEBI" id="CHEBI:58210"/>
    </cofactor>
</comment>
<keyword evidence="4" id="KW-0285">Flavoprotein</keyword>
<evidence type="ECO:0000256" key="4">
    <source>
        <dbReference type="ARBA" id="ARBA00022630"/>
    </source>
</evidence>
<dbReference type="PANTHER" id="PTHR42917:SF2">
    <property type="entry name" value="2,4-DIENOYL-COA REDUCTASE [(2E)-ENOYL-COA-PRODUCING]"/>
    <property type="match status" value="1"/>
</dbReference>
<dbReference type="Proteomes" id="UP000019335">
    <property type="component" value="Chromosome 8"/>
</dbReference>
<keyword evidence="8" id="KW-0408">Iron</keyword>
<evidence type="ECO:0000259" key="11">
    <source>
        <dbReference type="Pfam" id="PF07992"/>
    </source>
</evidence>
<keyword evidence="6" id="KW-0479">Metal-binding</keyword>
<dbReference type="SUPFAM" id="SSF51905">
    <property type="entry name" value="FAD/NAD(P)-binding domain"/>
    <property type="match status" value="1"/>
</dbReference>
<evidence type="ECO:0000256" key="9">
    <source>
        <dbReference type="ARBA" id="ARBA00023014"/>
    </source>
</evidence>
<dbReference type="InterPro" id="IPR051793">
    <property type="entry name" value="NADH:flavin_oxidoreductase"/>
</dbReference>
<dbReference type="Gene3D" id="3.50.50.60">
    <property type="entry name" value="FAD/NAD(P)-binding domain"/>
    <property type="match status" value="1"/>
</dbReference>
<evidence type="ECO:0000313" key="13">
    <source>
        <dbReference type="Proteomes" id="UP000019335"/>
    </source>
</evidence>
<dbReference type="PRINTS" id="PR00411">
    <property type="entry name" value="PNDRDTASEI"/>
</dbReference>
<dbReference type="InterPro" id="IPR023753">
    <property type="entry name" value="FAD/NAD-binding_dom"/>
</dbReference>
<dbReference type="AlphaFoldDB" id="W7U1Q4"/>
<keyword evidence="9" id="KW-0411">Iron-sulfur</keyword>
<organism evidence="12 13">
    <name type="scientific">Nannochloropsis gaditana</name>
    <dbReference type="NCBI Taxonomy" id="72520"/>
    <lineage>
        <taxon>Eukaryota</taxon>
        <taxon>Sar</taxon>
        <taxon>Stramenopiles</taxon>
        <taxon>Ochrophyta</taxon>
        <taxon>Eustigmatophyceae</taxon>
        <taxon>Eustigmatales</taxon>
        <taxon>Monodopsidaceae</taxon>
        <taxon>Nannochloropsis</taxon>
    </lineage>
</organism>
<feature type="domain" description="NADH:flavin oxidoreductase/NADH oxidase N-terminal" evidence="10">
    <location>
        <begin position="8"/>
        <end position="340"/>
    </location>
</feature>
<accession>W7U1Q4</accession>
<protein>
    <submittedName>
        <fullName evidence="12">Dienoyl-reductase</fullName>
    </submittedName>
</protein>
<proteinExistence type="inferred from homology"/>
<evidence type="ECO:0000259" key="10">
    <source>
        <dbReference type="Pfam" id="PF00724"/>
    </source>
</evidence>
<keyword evidence="13" id="KW-1185">Reference proteome</keyword>
<evidence type="ECO:0000313" key="12">
    <source>
        <dbReference type="EMBL" id="EWM26559.1"/>
    </source>
</evidence>
<dbReference type="PANTHER" id="PTHR42917">
    <property type="entry name" value="2,4-DIENOYL-COA REDUCTASE"/>
    <property type="match status" value="1"/>
</dbReference>
<dbReference type="Pfam" id="PF00724">
    <property type="entry name" value="Oxidored_FMN"/>
    <property type="match status" value="1"/>
</dbReference>
<dbReference type="InterPro" id="IPR013785">
    <property type="entry name" value="Aldolase_TIM"/>
</dbReference>
<evidence type="ECO:0000256" key="6">
    <source>
        <dbReference type="ARBA" id="ARBA00022723"/>
    </source>
</evidence>
<dbReference type="SUPFAM" id="SSF51395">
    <property type="entry name" value="FMN-linked oxidoreductases"/>
    <property type="match status" value="1"/>
</dbReference>
<evidence type="ECO:0000256" key="7">
    <source>
        <dbReference type="ARBA" id="ARBA00023002"/>
    </source>
</evidence>
<dbReference type="OrthoDB" id="276546at2759"/>
<comment type="caution">
    <text evidence="12">The sequence shown here is derived from an EMBL/GenBank/DDBJ whole genome shotgun (WGS) entry which is preliminary data.</text>
</comment>
<dbReference type="Pfam" id="PF07992">
    <property type="entry name" value="Pyr_redox_2"/>
    <property type="match status" value="1"/>
</dbReference>
<dbReference type="InterPro" id="IPR001155">
    <property type="entry name" value="OxRdtase_FMN_N"/>
</dbReference>
<reference evidence="12 13" key="1">
    <citation type="journal article" date="2014" name="Mol. Plant">
        <title>Chromosome Scale Genome Assembly and Transcriptome Profiling of Nannochloropsis gaditana in Nitrogen Depletion.</title>
        <authorList>
            <person name="Corteggiani Carpinelli E."/>
            <person name="Telatin A."/>
            <person name="Vitulo N."/>
            <person name="Forcato C."/>
            <person name="D'Angelo M."/>
            <person name="Schiavon R."/>
            <person name="Vezzi A."/>
            <person name="Giacometti G.M."/>
            <person name="Morosinotto T."/>
            <person name="Valle G."/>
        </authorList>
    </citation>
    <scope>NUCLEOTIDE SEQUENCE [LARGE SCALE GENOMIC DNA]</scope>
    <source>
        <strain evidence="12 13">B-31</strain>
    </source>
</reference>